<dbReference type="InterPro" id="IPR003594">
    <property type="entry name" value="HATPase_dom"/>
</dbReference>
<dbReference type="SUPFAM" id="SSF158472">
    <property type="entry name" value="HAMP domain-like"/>
    <property type="match status" value="1"/>
</dbReference>
<dbReference type="Gene3D" id="3.30.565.10">
    <property type="entry name" value="Histidine kinase-like ATPase, C-terminal domain"/>
    <property type="match status" value="1"/>
</dbReference>
<keyword evidence="10" id="KW-0472">Membrane</keyword>
<dbReference type="PROSITE" id="PS50885">
    <property type="entry name" value="HAMP"/>
    <property type="match status" value="1"/>
</dbReference>
<dbReference type="PANTHER" id="PTHR42878:SF7">
    <property type="entry name" value="SENSOR HISTIDINE KINASE GLRK"/>
    <property type="match status" value="1"/>
</dbReference>
<evidence type="ECO:0000259" key="12">
    <source>
        <dbReference type="PROSITE" id="PS50885"/>
    </source>
</evidence>
<evidence type="ECO:0000256" key="7">
    <source>
        <dbReference type="ARBA" id="ARBA00022777"/>
    </source>
</evidence>
<evidence type="ECO:0000256" key="1">
    <source>
        <dbReference type="ARBA" id="ARBA00000085"/>
    </source>
</evidence>
<evidence type="ECO:0000256" key="2">
    <source>
        <dbReference type="ARBA" id="ARBA00004370"/>
    </source>
</evidence>
<dbReference type="CDD" id="cd00075">
    <property type="entry name" value="HATPase"/>
    <property type="match status" value="1"/>
</dbReference>
<keyword evidence="9" id="KW-0902">Two-component regulatory system</keyword>
<evidence type="ECO:0000259" key="11">
    <source>
        <dbReference type="PROSITE" id="PS50109"/>
    </source>
</evidence>
<dbReference type="Pfam" id="PF02518">
    <property type="entry name" value="HATPase_c"/>
    <property type="match status" value="1"/>
</dbReference>
<dbReference type="SMART" id="SM00304">
    <property type="entry name" value="HAMP"/>
    <property type="match status" value="1"/>
</dbReference>
<dbReference type="SUPFAM" id="SSF47384">
    <property type="entry name" value="Homodimeric domain of signal transducing histidine kinase"/>
    <property type="match status" value="1"/>
</dbReference>
<dbReference type="PRINTS" id="PR00344">
    <property type="entry name" value="BCTRLSENSOR"/>
</dbReference>
<keyword evidence="10" id="KW-0812">Transmembrane</keyword>
<evidence type="ECO:0000256" key="9">
    <source>
        <dbReference type="ARBA" id="ARBA00023012"/>
    </source>
</evidence>
<comment type="subcellular location">
    <subcellularLocation>
        <location evidence="2">Membrane</location>
    </subcellularLocation>
</comment>
<dbReference type="Gene3D" id="6.10.340.10">
    <property type="match status" value="1"/>
</dbReference>
<dbReference type="InterPro" id="IPR004358">
    <property type="entry name" value="Sig_transdc_His_kin-like_C"/>
</dbReference>
<evidence type="ECO:0000256" key="6">
    <source>
        <dbReference type="ARBA" id="ARBA00022741"/>
    </source>
</evidence>
<feature type="transmembrane region" description="Helical" evidence="10">
    <location>
        <begin position="49"/>
        <end position="70"/>
    </location>
</feature>
<dbReference type="PANTHER" id="PTHR42878">
    <property type="entry name" value="TWO-COMPONENT HISTIDINE KINASE"/>
    <property type="match status" value="1"/>
</dbReference>
<sequence>MKKKVHSSLGIYFTCIIFLIMVLTLLVFISSILLLRRFDFLIPSHRGRLFPLAIIGLISLIVGSTVSAVVTKRILKPIAQLRQAMNQVSQGDFSIELPESQKVEDVQQLYHDFNVMVRELNSIETLRNDFVSTISHEFKTPVATIRGYVQLLQNNQLTPQQKKAYLERMLDGTQQLSQLAENSLKLTKLETQGIHLPNQAFRLDEQIREVILFLQPKWEEQEINLNIELTKVVYVGNEELLYQVWLNLLDNAIKYSPNASTLSVQLVVEEQTIRIAISDEGIGMTQKTLARIFEKFYQADTSRQTKGNGLGLALVKQIIVLHKGTIKVQSQLGLGSTFQVTLPNNRKKQDKNPTSFTNP</sequence>
<comment type="caution">
    <text evidence="13">The sequence shown here is derived from an EMBL/GenBank/DDBJ whole genome shotgun (WGS) entry which is preliminary data.</text>
</comment>
<keyword evidence="10" id="KW-1133">Transmembrane helix</keyword>
<dbReference type="EC" id="2.7.13.3" evidence="3"/>
<keyword evidence="7 13" id="KW-0418">Kinase</keyword>
<dbReference type="Pfam" id="PF00672">
    <property type="entry name" value="HAMP"/>
    <property type="match status" value="1"/>
</dbReference>
<evidence type="ECO:0000256" key="8">
    <source>
        <dbReference type="ARBA" id="ARBA00022840"/>
    </source>
</evidence>
<dbReference type="Pfam" id="PF00512">
    <property type="entry name" value="HisKA"/>
    <property type="match status" value="1"/>
</dbReference>
<dbReference type="Gene3D" id="1.10.287.130">
    <property type="match status" value="1"/>
</dbReference>
<evidence type="ECO:0000256" key="4">
    <source>
        <dbReference type="ARBA" id="ARBA00022553"/>
    </source>
</evidence>
<dbReference type="CDD" id="cd00082">
    <property type="entry name" value="HisKA"/>
    <property type="match status" value="1"/>
</dbReference>
<evidence type="ECO:0000256" key="10">
    <source>
        <dbReference type="SAM" id="Phobius"/>
    </source>
</evidence>
<comment type="catalytic activity">
    <reaction evidence="1">
        <text>ATP + protein L-histidine = ADP + protein N-phospho-L-histidine.</text>
        <dbReference type="EC" id="2.7.13.3"/>
    </reaction>
</comment>
<feature type="transmembrane region" description="Helical" evidence="10">
    <location>
        <begin position="9"/>
        <end position="29"/>
    </location>
</feature>
<keyword evidence="6" id="KW-0547">Nucleotide-binding</keyword>
<dbReference type="SUPFAM" id="SSF55874">
    <property type="entry name" value="ATPase domain of HSP90 chaperone/DNA topoisomerase II/histidine kinase"/>
    <property type="match status" value="1"/>
</dbReference>
<organism evidence="13 14">
    <name type="scientific">Enterococcus florum</name>
    <dbReference type="NCBI Taxonomy" id="2480627"/>
    <lineage>
        <taxon>Bacteria</taxon>
        <taxon>Bacillati</taxon>
        <taxon>Bacillota</taxon>
        <taxon>Bacilli</taxon>
        <taxon>Lactobacillales</taxon>
        <taxon>Enterococcaceae</taxon>
        <taxon>Enterococcus</taxon>
    </lineage>
</organism>
<protein>
    <recommendedName>
        <fullName evidence="3">histidine kinase</fullName>
        <ecNumber evidence="3">2.7.13.3</ecNumber>
    </recommendedName>
</protein>
<keyword evidence="4" id="KW-0597">Phosphoprotein</keyword>
<feature type="domain" description="HAMP" evidence="12">
    <location>
        <begin position="72"/>
        <end position="125"/>
    </location>
</feature>
<reference evidence="14" key="1">
    <citation type="submission" date="2019-02" db="EMBL/GenBank/DDBJ databases">
        <title>Draft genome sequence of Enterococcus sp. Gos25-1.</title>
        <authorList>
            <person name="Tanaka N."/>
            <person name="Shiwa Y."/>
            <person name="Fujita N."/>
        </authorList>
    </citation>
    <scope>NUCLEOTIDE SEQUENCE [LARGE SCALE GENOMIC DNA]</scope>
    <source>
        <strain evidence="14">Gos25-1</strain>
    </source>
</reference>
<dbReference type="GO" id="GO:0007234">
    <property type="term" value="P:osmosensory signaling via phosphorelay pathway"/>
    <property type="evidence" value="ECO:0007669"/>
    <property type="project" value="TreeGrafter"/>
</dbReference>
<dbReference type="FunFam" id="3.30.565.10:FF:000006">
    <property type="entry name" value="Sensor histidine kinase WalK"/>
    <property type="match status" value="1"/>
</dbReference>
<dbReference type="GO" id="GO:0016020">
    <property type="term" value="C:membrane"/>
    <property type="evidence" value="ECO:0007669"/>
    <property type="project" value="UniProtKB-SubCell"/>
</dbReference>
<keyword evidence="8" id="KW-0067">ATP-binding</keyword>
<evidence type="ECO:0000313" key="14">
    <source>
        <dbReference type="Proteomes" id="UP000290567"/>
    </source>
</evidence>
<dbReference type="CDD" id="cd06225">
    <property type="entry name" value="HAMP"/>
    <property type="match status" value="1"/>
</dbReference>
<evidence type="ECO:0000256" key="3">
    <source>
        <dbReference type="ARBA" id="ARBA00012438"/>
    </source>
</evidence>
<keyword evidence="14" id="KW-1185">Reference proteome</keyword>
<dbReference type="GO" id="GO:0000155">
    <property type="term" value="F:phosphorelay sensor kinase activity"/>
    <property type="evidence" value="ECO:0007669"/>
    <property type="project" value="InterPro"/>
</dbReference>
<evidence type="ECO:0000313" key="13">
    <source>
        <dbReference type="EMBL" id="GCF92934.1"/>
    </source>
</evidence>
<dbReference type="GO" id="GO:0000156">
    <property type="term" value="F:phosphorelay response regulator activity"/>
    <property type="evidence" value="ECO:0007669"/>
    <property type="project" value="TreeGrafter"/>
</dbReference>
<feature type="domain" description="Histidine kinase" evidence="11">
    <location>
        <begin position="133"/>
        <end position="346"/>
    </location>
</feature>
<dbReference type="OrthoDB" id="9813151at2"/>
<dbReference type="InterPro" id="IPR005467">
    <property type="entry name" value="His_kinase_dom"/>
</dbReference>
<dbReference type="InterPro" id="IPR036097">
    <property type="entry name" value="HisK_dim/P_sf"/>
</dbReference>
<evidence type="ECO:0000256" key="5">
    <source>
        <dbReference type="ARBA" id="ARBA00022679"/>
    </source>
</evidence>
<dbReference type="InterPro" id="IPR003660">
    <property type="entry name" value="HAMP_dom"/>
</dbReference>
<proteinExistence type="predicted"/>
<gene>
    <name evidence="13" type="ORF">NRIC_08250</name>
</gene>
<name>A0A4P5P9E2_9ENTE</name>
<dbReference type="SMART" id="SM00388">
    <property type="entry name" value="HisKA"/>
    <property type="match status" value="1"/>
</dbReference>
<dbReference type="SMART" id="SM00387">
    <property type="entry name" value="HATPase_c"/>
    <property type="match status" value="1"/>
</dbReference>
<dbReference type="InterPro" id="IPR050351">
    <property type="entry name" value="BphY/WalK/GraS-like"/>
</dbReference>
<dbReference type="Proteomes" id="UP000290567">
    <property type="component" value="Unassembled WGS sequence"/>
</dbReference>
<dbReference type="EMBL" id="BJCC01000007">
    <property type="protein sequence ID" value="GCF92934.1"/>
    <property type="molecule type" value="Genomic_DNA"/>
</dbReference>
<dbReference type="AlphaFoldDB" id="A0A4P5P9E2"/>
<keyword evidence="5" id="KW-0808">Transferase</keyword>
<accession>A0A4P5P9E2</accession>
<dbReference type="InterPro" id="IPR036890">
    <property type="entry name" value="HATPase_C_sf"/>
</dbReference>
<dbReference type="PROSITE" id="PS50109">
    <property type="entry name" value="HIS_KIN"/>
    <property type="match status" value="1"/>
</dbReference>
<dbReference type="InterPro" id="IPR003661">
    <property type="entry name" value="HisK_dim/P_dom"/>
</dbReference>
<dbReference type="GO" id="GO:0030295">
    <property type="term" value="F:protein kinase activator activity"/>
    <property type="evidence" value="ECO:0007669"/>
    <property type="project" value="TreeGrafter"/>
</dbReference>
<dbReference type="RefSeq" id="WP_146621420.1">
    <property type="nucleotide sequence ID" value="NZ_BJCC01000007.1"/>
</dbReference>